<dbReference type="Gene3D" id="3.30.70.1060">
    <property type="entry name" value="Dimeric alpha+beta barrel"/>
    <property type="match status" value="1"/>
</dbReference>
<evidence type="ECO:0000313" key="2">
    <source>
        <dbReference type="EMBL" id="KAK4549820.1"/>
    </source>
</evidence>
<accession>A0AAV9JYW2</accession>
<keyword evidence="3" id="KW-1185">Reference proteome</keyword>
<reference evidence="2 3" key="1">
    <citation type="submission" date="2021-11" db="EMBL/GenBank/DDBJ databases">
        <title>Black yeast isolated from Biological Soil Crust.</title>
        <authorList>
            <person name="Kurbessoian T."/>
        </authorList>
    </citation>
    <scope>NUCLEOTIDE SEQUENCE [LARGE SCALE GENOMIC DNA]</scope>
    <source>
        <strain evidence="2 3">CCFEE 5522</strain>
    </source>
</reference>
<dbReference type="Proteomes" id="UP001324427">
    <property type="component" value="Unassembled WGS sequence"/>
</dbReference>
<feature type="domain" description="YCII-related" evidence="1">
    <location>
        <begin position="7"/>
        <end position="92"/>
    </location>
</feature>
<dbReference type="InterPro" id="IPR051807">
    <property type="entry name" value="Sec-metab_biosynth-assoc"/>
</dbReference>
<gene>
    <name evidence="2" type="ORF">LTR36_005121</name>
</gene>
<evidence type="ECO:0000259" key="1">
    <source>
        <dbReference type="Pfam" id="PF03795"/>
    </source>
</evidence>
<name>A0AAV9JYW2_9PEZI</name>
<sequence>MASKQEWMIILPDKPGMLGKRMEVRPDHLSSLKPLVDSNFFVFGGASLDEPLKEGEGPKINGSVMLALADTKEEVLEKIRADVYSKSGVWDESKELVMCAIFPSKATAKLSTSIKKRKRSTLKPWYEGPNKRRATPRATVARSAATATIAVARVVRPEPTMLPHDPGAAVFGGLSGELRNIIYKLALWGPDGDAIRITSGMDLMGRNLALGLLGTCKAVRKETLGLFYDPSNSFRVDVVKLNQNTRRVGPFDYFTDCYDSRRKAYEDPIRKFIASLRYTSRLDKPYGLKAIPSFTFAYFNVDPAETASLVAMVAGMSPPLLPDTADLVLIWKLQPEAPYYSLTVDYSRTDETNQQDIDEVMSRMRDTIGNMVEMRTVRLFAAADVLEIADRFYYSCMNLKIGV</sequence>
<dbReference type="Pfam" id="PF03795">
    <property type="entry name" value="YCII"/>
    <property type="match status" value="1"/>
</dbReference>
<dbReference type="PANTHER" id="PTHR33606">
    <property type="entry name" value="PROTEIN YCII"/>
    <property type="match status" value="1"/>
</dbReference>
<proteinExistence type="predicted"/>
<dbReference type="EMBL" id="JAVFHQ010000003">
    <property type="protein sequence ID" value="KAK4549820.1"/>
    <property type="molecule type" value="Genomic_DNA"/>
</dbReference>
<dbReference type="InterPro" id="IPR005545">
    <property type="entry name" value="YCII"/>
</dbReference>
<comment type="caution">
    <text evidence="2">The sequence shown here is derived from an EMBL/GenBank/DDBJ whole genome shotgun (WGS) entry which is preliminary data.</text>
</comment>
<organism evidence="2 3">
    <name type="scientific">Oleoguttula mirabilis</name>
    <dbReference type="NCBI Taxonomy" id="1507867"/>
    <lineage>
        <taxon>Eukaryota</taxon>
        <taxon>Fungi</taxon>
        <taxon>Dikarya</taxon>
        <taxon>Ascomycota</taxon>
        <taxon>Pezizomycotina</taxon>
        <taxon>Dothideomycetes</taxon>
        <taxon>Dothideomycetidae</taxon>
        <taxon>Mycosphaerellales</taxon>
        <taxon>Teratosphaeriaceae</taxon>
        <taxon>Oleoguttula</taxon>
    </lineage>
</organism>
<protein>
    <recommendedName>
        <fullName evidence="1">YCII-related domain-containing protein</fullName>
    </recommendedName>
</protein>
<dbReference type="AlphaFoldDB" id="A0AAV9JYW2"/>
<dbReference type="SUPFAM" id="SSF54909">
    <property type="entry name" value="Dimeric alpha+beta barrel"/>
    <property type="match status" value="1"/>
</dbReference>
<evidence type="ECO:0000313" key="3">
    <source>
        <dbReference type="Proteomes" id="UP001324427"/>
    </source>
</evidence>
<dbReference type="PANTHER" id="PTHR33606:SF3">
    <property type="entry name" value="PROTEIN YCII"/>
    <property type="match status" value="1"/>
</dbReference>
<dbReference type="InterPro" id="IPR011008">
    <property type="entry name" value="Dimeric_a/b-barrel"/>
</dbReference>